<dbReference type="UniPathway" id="UPA00340">
    <property type="reaction ID" value="UER00458"/>
</dbReference>
<dbReference type="EMBL" id="ACCF01000225">
    <property type="protein sequence ID" value="EEF66278.1"/>
    <property type="molecule type" value="Genomic_DNA"/>
</dbReference>
<feature type="site" description="Transition state stabilizer" evidence="6">
    <location>
        <position position="243"/>
    </location>
</feature>
<dbReference type="Gene3D" id="3.30.420.40">
    <property type="match status" value="2"/>
</dbReference>
<comment type="subcellular location">
    <subcellularLocation>
        <location evidence="6">Cytoplasm</location>
    </subcellularLocation>
</comment>
<dbReference type="HAMAP" id="MF_00020">
    <property type="entry name" value="Acetate_kinase"/>
    <property type="match status" value="1"/>
</dbReference>
<dbReference type="InterPro" id="IPR043129">
    <property type="entry name" value="ATPase_NBD"/>
</dbReference>
<keyword evidence="4 6" id="KW-0418">Kinase</keyword>
<reference evidence="8 9" key="2">
    <citation type="submission" date="2009-02" db="EMBL/GenBank/DDBJ databases">
        <title>Draft genome sequence of Holdemania filiformis DSM 12042.</title>
        <authorList>
            <person name="Sudarsanam P."/>
            <person name="Ley R."/>
            <person name="Guruge J."/>
            <person name="Turnbaugh P.J."/>
            <person name="Mahowald M."/>
            <person name="Liep D."/>
            <person name="Gordon J."/>
        </authorList>
    </citation>
    <scope>NUCLEOTIDE SEQUENCE [LARGE SCALE GENOMIC DNA]</scope>
    <source>
        <strain evidence="8 9">DSM 12042</strain>
    </source>
</reference>
<comment type="subunit">
    <text evidence="6">Homodimer.</text>
</comment>
<keyword evidence="5 6" id="KW-0067">ATP-binding</keyword>
<dbReference type="Proteomes" id="UP000005950">
    <property type="component" value="Unassembled WGS sequence"/>
</dbReference>
<comment type="cofactor">
    <cofactor evidence="6">
        <name>Mg(2+)</name>
        <dbReference type="ChEBI" id="CHEBI:18420"/>
    </cofactor>
    <cofactor evidence="6">
        <name>Mn(2+)</name>
        <dbReference type="ChEBI" id="CHEBI:29035"/>
    </cofactor>
    <text evidence="6">Mg(2+). Can also accept Mn(2+).</text>
</comment>
<feature type="site" description="Transition state stabilizer" evidence="6">
    <location>
        <position position="182"/>
    </location>
</feature>
<feature type="binding site" evidence="6">
    <location>
        <position position="12"/>
    </location>
    <ligand>
        <name>Mg(2+)</name>
        <dbReference type="ChEBI" id="CHEBI:18420"/>
    </ligand>
</feature>
<feature type="binding site" evidence="6">
    <location>
        <position position="19"/>
    </location>
    <ligand>
        <name>ATP</name>
        <dbReference type="ChEBI" id="CHEBI:30616"/>
    </ligand>
</feature>
<dbReference type="SUPFAM" id="SSF53067">
    <property type="entry name" value="Actin-like ATPase domain"/>
    <property type="match status" value="2"/>
</dbReference>
<dbReference type="GO" id="GO:0006083">
    <property type="term" value="P:acetate metabolic process"/>
    <property type="evidence" value="ECO:0007669"/>
    <property type="project" value="TreeGrafter"/>
</dbReference>
<dbReference type="InterPro" id="IPR000890">
    <property type="entry name" value="Aliphatic_acid_kin_short-chain"/>
</dbReference>
<dbReference type="GO" id="GO:0005737">
    <property type="term" value="C:cytoplasm"/>
    <property type="evidence" value="ECO:0007669"/>
    <property type="project" value="UniProtKB-SubCell"/>
</dbReference>
<sequence>MEVHMSKVISVNAGSSSLKFQLFNMPEEEVLTSGVAERIGLDEGIFTIKVNGEKHTQNLPIKDHKVAVELLLEALVKYHIVETLDEISAAGHRIVQGGAYFDQSVKVDADVVNKVEELAPLAPLHNPAHLICYRAFCEALPKIGHVFVFDTAFHQTMTPESYIFPVPYEWYTEDKVRRYGAHGTSHQYVSQRTAELMGKDIADTRIITCHLGNGASITAVKGGKCVNTSMGFTPLGGIMMGGRCGDIDPSVICHIMDKKGISPKEMDTILNKKSGMLGVSGISSDARDIEDAVKQGNERAILTQAVYVNRVINVVGGYVMQMGGVDAIAFTAGLGENDTNLRHQILEKMEECLGLSINYELNDKTRGKEVCISNPESKVQVYIVPTNEELVIARDTVRLLGL</sequence>
<dbReference type="PRINTS" id="PR00471">
    <property type="entry name" value="ACETATEKNASE"/>
</dbReference>
<evidence type="ECO:0000256" key="2">
    <source>
        <dbReference type="ARBA" id="ARBA00022679"/>
    </source>
</evidence>
<dbReference type="STRING" id="545696.HOLDEFILI_03580"/>
<dbReference type="NCBIfam" id="TIGR00016">
    <property type="entry name" value="ackA"/>
    <property type="match status" value="1"/>
</dbReference>
<dbReference type="EC" id="2.7.2.1" evidence="6"/>
<evidence type="ECO:0000256" key="3">
    <source>
        <dbReference type="ARBA" id="ARBA00022741"/>
    </source>
</evidence>
<comment type="pathway">
    <text evidence="6">Metabolic intermediate biosynthesis; acetyl-CoA biosynthesis; acetyl-CoA from acetate: step 1/2.</text>
</comment>
<dbReference type="PIRSF" id="PIRSF000722">
    <property type="entry name" value="Acetate_prop_kin"/>
    <property type="match status" value="1"/>
</dbReference>
<dbReference type="GO" id="GO:0006085">
    <property type="term" value="P:acetyl-CoA biosynthetic process"/>
    <property type="evidence" value="ECO:0007669"/>
    <property type="project" value="UniProtKB-UniRule"/>
</dbReference>
<organism evidence="8 9">
    <name type="scientific">Holdemania filiformis DSM 12042</name>
    <dbReference type="NCBI Taxonomy" id="545696"/>
    <lineage>
        <taxon>Bacteria</taxon>
        <taxon>Bacillati</taxon>
        <taxon>Bacillota</taxon>
        <taxon>Erysipelotrichia</taxon>
        <taxon>Erysipelotrichales</taxon>
        <taxon>Erysipelotrichaceae</taxon>
        <taxon>Holdemania</taxon>
    </lineage>
</organism>
<evidence type="ECO:0000256" key="7">
    <source>
        <dbReference type="RuleBase" id="RU003835"/>
    </source>
</evidence>
<dbReference type="PANTHER" id="PTHR21060">
    <property type="entry name" value="ACETATE KINASE"/>
    <property type="match status" value="1"/>
</dbReference>
<dbReference type="InterPro" id="IPR004372">
    <property type="entry name" value="Ac/propionate_kinase"/>
</dbReference>
<dbReference type="PROSITE" id="PS01076">
    <property type="entry name" value="ACETATE_KINASE_2"/>
    <property type="match status" value="1"/>
</dbReference>
<dbReference type="GO" id="GO:0005524">
    <property type="term" value="F:ATP binding"/>
    <property type="evidence" value="ECO:0007669"/>
    <property type="project" value="UniProtKB-KW"/>
</dbReference>
<keyword evidence="2 6" id="KW-0808">Transferase</keyword>
<comment type="similarity">
    <text evidence="1 6 7">Belongs to the acetokinase family.</text>
</comment>
<dbReference type="InterPro" id="IPR023865">
    <property type="entry name" value="Aliphatic_acid_kinase_CS"/>
</dbReference>
<gene>
    <name evidence="6 8" type="primary">ackA</name>
    <name evidence="8" type="ORF">HOLDEFILI_03580</name>
</gene>
<dbReference type="CDD" id="cd24010">
    <property type="entry name" value="ASKHA_NBD_AcK_PK"/>
    <property type="match status" value="1"/>
</dbReference>
<feature type="binding site" evidence="6">
    <location>
        <position position="388"/>
    </location>
    <ligand>
        <name>Mg(2+)</name>
        <dbReference type="ChEBI" id="CHEBI:18420"/>
    </ligand>
</feature>
<name>B9YCL9_9FIRM</name>
<dbReference type="Pfam" id="PF00871">
    <property type="entry name" value="Acetate_kinase"/>
    <property type="match status" value="1"/>
</dbReference>
<keyword evidence="6" id="KW-0479">Metal-binding</keyword>
<evidence type="ECO:0000256" key="4">
    <source>
        <dbReference type="ARBA" id="ARBA00022777"/>
    </source>
</evidence>
<feature type="binding site" evidence="6">
    <location>
        <begin position="210"/>
        <end position="214"/>
    </location>
    <ligand>
        <name>ATP</name>
        <dbReference type="ChEBI" id="CHEBI:30616"/>
    </ligand>
</feature>
<protein>
    <recommendedName>
        <fullName evidence="6">Acetate kinase</fullName>
        <ecNumber evidence="6">2.7.2.1</ecNumber>
    </recommendedName>
    <alternativeName>
        <fullName evidence="6">Acetokinase</fullName>
    </alternativeName>
</protein>
<feature type="active site" description="Proton donor/acceptor" evidence="6">
    <location>
        <position position="150"/>
    </location>
</feature>
<keyword evidence="6" id="KW-0963">Cytoplasm</keyword>
<dbReference type="HOGENOM" id="CLU_020352_0_1_9"/>
<dbReference type="AlphaFoldDB" id="B9YCL9"/>
<feature type="binding site" evidence="6">
    <location>
        <begin position="333"/>
        <end position="337"/>
    </location>
    <ligand>
        <name>ATP</name>
        <dbReference type="ChEBI" id="CHEBI:30616"/>
    </ligand>
</feature>
<evidence type="ECO:0000313" key="9">
    <source>
        <dbReference type="Proteomes" id="UP000005950"/>
    </source>
</evidence>
<reference evidence="8 9" key="1">
    <citation type="submission" date="2008-12" db="EMBL/GenBank/DDBJ databases">
        <authorList>
            <person name="Fulton L."/>
            <person name="Clifton S."/>
            <person name="Fulton B."/>
            <person name="Xu J."/>
            <person name="Minx P."/>
            <person name="Pepin K.H."/>
            <person name="Johnson M."/>
            <person name="Bhonagiri V."/>
            <person name="Nash W.E."/>
            <person name="Mardis E.R."/>
            <person name="Wilson R.K."/>
        </authorList>
    </citation>
    <scope>NUCLEOTIDE SEQUENCE [LARGE SCALE GENOMIC DNA]</scope>
    <source>
        <strain evidence="8 9">DSM 12042</strain>
    </source>
</reference>
<proteinExistence type="inferred from homology"/>
<dbReference type="PANTHER" id="PTHR21060:SF15">
    <property type="entry name" value="ACETATE KINASE-RELATED"/>
    <property type="match status" value="1"/>
</dbReference>
<dbReference type="PROSITE" id="PS01075">
    <property type="entry name" value="ACETATE_KINASE_1"/>
    <property type="match status" value="1"/>
</dbReference>
<dbReference type="eggNOG" id="COG0282">
    <property type="taxonomic scope" value="Bacteria"/>
</dbReference>
<evidence type="ECO:0000313" key="8">
    <source>
        <dbReference type="EMBL" id="EEF66278.1"/>
    </source>
</evidence>
<evidence type="ECO:0000256" key="5">
    <source>
        <dbReference type="ARBA" id="ARBA00022840"/>
    </source>
</evidence>
<feature type="binding site" evidence="6">
    <location>
        <begin position="285"/>
        <end position="287"/>
    </location>
    <ligand>
        <name>ATP</name>
        <dbReference type="ChEBI" id="CHEBI:30616"/>
    </ligand>
</feature>
<evidence type="ECO:0000256" key="6">
    <source>
        <dbReference type="HAMAP-Rule" id="MF_00020"/>
    </source>
</evidence>
<comment type="caution">
    <text evidence="8">The sequence shown here is derived from an EMBL/GenBank/DDBJ whole genome shotgun (WGS) entry which is preliminary data.</text>
</comment>
<feature type="binding site" evidence="6">
    <location>
        <position position="93"/>
    </location>
    <ligand>
        <name>substrate</name>
    </ligand>
</feature>
<keyword evidence="6" id="KW-0460">Magnesium</keyword>
<evidence type="ECO:0000256" key="1">
    <source>
        <dbReference type="ARBA" id="ARBA00008748"/>
    </source>
</evidence>
<dbReference type="GO" id="GO:0008776">
    <property type="term" value="F:acetate kinase activity"/>
    <property type="evidence" value="ECO:0007669"/>
    <property type="project" value="UniProtKB-UniRule"/>
</dbReference>
<comment type="catalytic activity">
    <reaction evidence="6">
        <text>acetate + ATP = acetyl phosphate + ADP</text>
        <dbReference type="Rhea" id="RHEA:11352"/>
        <dbReference type="ChEBI" id="CHEBI:22191"/>
        <dbReference type="ChEBI" id="CHEBI:30089"/>
        <dbReference type="ChEBI" id="CHEBI:30616"/>
        <dbReference type="ChEBI" id="CHEBI:456216"/>
        <dbReference type="EC" id="2.7.2.1"/>
    </reaction>
</comment>
<dbReference type="GO" id="GO:0000287">
    <property type="term" value="F:magnesium ion binding"/>
    <property type="evidence" value="ECO:0007669"/>
    <property type="project" value="UniProtKB-UniRule"/>
</dbReference>
<keyword evidence="3 6" id="KW-0547">Nucleotide-binding</keyword>
<accession>B9YCL9</accession>
<comment type="function">
    <text evidence="6">Catalyzes the formation of acetyl phosphate from acetate and ATP. Can also catalyze the reverse reaction.</text>
</comment>